<dbReference type="NCBIfam" id="TIGR02937">
    <property type="entry name" value="sigma70-ECF"/>
    <property type="match status" value="1"/>
</dbReference>
<dbReference type="InterPro" id="IPR013249">
    <property type="entry name" value="RNA_pol_sigma70_r4_t2"/>
</dbReference>
<dbReference type="AlphaFoldDB" id="A0A849H910"/>
<dbReference type="Pfam" id="PF04542">
    <property type="entry name" value="Sigma70_r2"/>
    <property type="match status" value="1"/>
</dbReference>
<evidence type="ECO:0000256" key="4">
    <source>
        <dbReference type="ARBA" id="ARBA00023125"/>
    </source>
</evidence>
<protein>
    <recommendedName>
        <fullName evidence="6">RNA polymerase sigma factor</fullName>
    </recommendedName>
</protein>
<dbReference type="Gene3D" id="1.10.1740.10">
    <property type="match status" value="1"/>
</dbReference>
<evidence type="ECO:0000256" key="1">
    <source>
        <dbReference type="ARBA" id="ARBA00010641"/>
    </source>
</evidence>
<dbReference type="PROSITE" id="PS01063">
    <property type="entry name" value="SIGMA70_ECF"/>
    <property type="match status" value="1"/>
</dbReference>
<feature type="domain" description="RNA polymerase sigma-70 region 2" evidence="8">
    <location>
        <begin position="32"/>
        <end position="97"/>
    </location>
</feature>
<dbReference type="PANTHER" id="PTHR43133">
    <property type="entry name" value="RNA POLYMERASE ECF-TYPE SIGMA FACTO"/>
    <property type="match status" value="1"/>
</dbReference>
<dbReference type="InterPro" id="IPR014284">
    <property type="entry name" value="RNA_pol_sigma-70_dom"/>
</dbReference>
<evidence type="ECO:0000256" key="5">
    <source>
        <dbReference type="ARBA" id="ARBA00023163"/>
    </source>
</evidence>
<keyword evidence="5 6" id="KW-0804">Transcription</keyword>
<dbReference type="GO" id="GO:0003677">
    <property type="term" value="F:DNA binding"/>
    <property type="evidence" value="ECO:0007669"/>
    <property type="project" value="UniProtKB-KW"/>
</dbReference>
<dbReference type="Gene3D" id="1.10.10.10">
    <property type="entry name" value="Winged helix-like DNA-binding domain superfamily/Winged helix DNA-binding domain"/>
    <property type="match status" value="1"/>
</dbReference>
<dbReference type="GO" id="GO:0006352">
    <property type="term" value="P:DNA-templated transcription initiation"/>
    <property type="evidence" value="ECO:0007669"/>
    <property type="project" value="InterPro"/>
</dbReference>
<dbReference type="Pfam" id="PF08281">
    <property type="entry name" value="Sigma70_r4_2"/>
    <property type="match status" value="1"/>
</dbReference>
<feature type="region of interest" description="Disordered" evidence="7">
    <location>
        <begin position="94"/>
        <end position="126"/>
    </location>
</feature>
<evidence type="ECO:0000256" key="3">
    <source>
        <dbReference type="ARBA" id="ARBA00023082"/>
    </source>
</evidence>
<evidence type="ECO:0000256" key="7">
    <source>
        <dbReference type="SAM" id="MobiDB-lite"/>
    </source>
</evidence>
<keyword evidence="3 6" id="KW-0731">Sigma factor</keyword>
<dbReference type="InterPro" id="IPR000838">
    <property type="entry name" value="RNA_pol_sigma70_ECF_CS"/>
</dbReference>
<dbReference type="GO" id="GO:0006950">
    <property type="term" value="P:response to stress"/>
    <property type="evidence" value="ECO:0007669"/>
    <property type="project" value="UniProtKB-ARBA"/>
</dbReference>
<sequence>MTSGVGAVEGRALDGELVRAARLGDRLAFEELLSRHGPGLYRYAVRSTRNVADAQDVVQEAFVGAWRGLDGFDGRSSVRTWLFAILHRKIVDQHRRRPPEDPVAELPDDDPHARPSVGSSPGPFETTSSAELVRALDVALRKLPYRQRACWILVEVDGLTQPEVARVLGMTPDAVRGQLFRGRRALAELMREWQG</sequence>
<evidence type="ECO:0000313" key="10">
    <source>
        <dbReference type="EMBL" id="NNM46226.1"/>
    </source>
</evidence>
<dbReference type="SUPFAM" id="SSF88946">
    <property type="entry name" value="Sigma2 domain of RNA polymerase sigma factors"/>
    <property type="match status" value="1"/>
</dbReference>
<dbReference type="InterPro" id="IPR039425">
    <property type="entry name" value="RNA_pol_sigma-70-like"/>
</dbReference>
<dbReference type="InterPro" id="IPR007627">
    <property type="entry name" value="RNA_pol_sigma70_r2"/>
</dbReference>
<dbReference type="EMBL" id="JABEPQ010000002">
    <property type="protein sequence ID" value="NNM46226.1"/>
    <property type="molecule type" value="Genomic_DNA"/>
</dbReference>
<dbReference type="InterPro" id="IPR036388">
    <property type="entry name" value="WH-like_DNA-bd_sf"/>
</dbReference>
<keyword evidence="2 6" id="KW-0805">Transcription regulation</keyword>
<dbReference type="SUPFAM" id="SSF88659">
    <property type="entry name" value="Sigma3 and sigma4 domains of RNA polymerase sigma factors"/>
    <property type="match status" value="1"/>
</dbReference>
<dbReference type="InterPro" id="IPR013324">
    <property type="entry name" value="RNA_pol_sigma_r3/r4-like"/>
</dbReference>
<evidence type="ECO:0000313" key="11">
    <source>
        <dbReference type="Proteomes" id="UP000588586"/>
    </source>
</evidence>
<dbReference type="Proteomes" id="UP000588586">
    <property type="component" value="Unassembled WGS sequence"/>
</dbReference>
<evidence type="ECO:0000259" key="8">
    <source>
        <dbReference type="Pfam" id="PF04542"/>
    </source>
</evidence>
<proteinExistence type="inferred from homology"/>
<comment type="caution">
    <text evidence="10">The sequence shown here is derived from an EMBL/GenBank/DDBJ whole genome shotgun (WGS) entry which is preliminary data.</text>
</comment>
<evidence type="ECO:0000256" key="2">
    <source>
        <dbReference type="ARBA" id="ARBA00023015"/>
    </source>
</evidence>
<reference evidence="10 11" key="1">
    <citation type="submission" date="2020-04" db="EMBL/GenBank/DDBJ databases">
        <title>Knoellia sp. isolate from air conditioner.</title>
        <authorList>
            <person name="Chea S."/>
            <person name="Kim D.-U."/>
        </authorList>
    </citation>
    <scope>NUCLEOTIDE SEQUENCE [LARGE SCALE GENOMIC DNA]</scope>
    <source>
        <strain evidence="10 11">DB2414S</strain>
    </source>
</reference>
<keyword evidence="11" id="KW-1185">Reference proteome</keyword>
<dbReference type="InterPro" id="IPR013325">
    <property type="entry name" value="RNA_pol_sigma_r2"/>
</dbReference>
<organism evidence="10 11">
    <name type="scientific">Knoellia koreensis</name>
    <dbReference type="NCBI Taxonomy" id="2730921"/>
    <lineage>
        <taxon>Bacteria</taxon>
        <taxon>Bacillati</taxon>
        <taxon>Actinomycetota</taxon>
        <taxon>Actinomycetes</taxon>
        <taxon>Micrococcales</taxon>
        <taxon>Intrasporangiaceae</taxon>
        <taxon>Knoellia</taxon>
    </lineage>
</organism>
<dbReference type="RefSeq" id="WP_171243351.1">
    <property type="nucleotide sequence ID" value="NZ_JABEPQ010000002.1"/>
</dbReference>
<dbReference type="PANTHER" id="PTHR43133:SF25">
    <property type="entry name" value="RNA POLYMERASE SIGMA FACTOR RFAY-RELATED"/>
    <property type="match status" value="1"/>
</dbReference>
<feature type="domain" description="RNA polymerase sigma factor 70 region 4 type 2" evidence="9">
    <location>
        <begin position="135"/>
        <end position="186"/>
    </location>
</feature>
<name>A0A849H910_9MICO</name>
<dbReference type="GO" id="GO:0016987">
    <property type="term" value="F:sigma factor activity"/>
    <property type="evidence" value="ECO:0007669"/>
    <property type="project" value="UniProtKB-KW"/>
</dbReference>
<evidence type="ECO:0000259" key="9">
    <source>
        <dbReference type="Pfam" id="PF08281"/>
    </source>
</evidence>
<accession>A0A849H910</accession>
<keyword evidence="4 6" id="KW-0238">DNA-binding</keyword>
<gene>
    <name evidence="10" type="ORF">HJG52_09435</name>
</gene>
<comment type="similarity">
    <text evidence="1 6">Belongs to the sigma-70 factor family. ECF subfamily.</text>
</comment>
<dbReference type="CDD" id="cd06171">
    <property type="entry name" value="Sigma70_r4"/>
    <property type="match status" value="1"/>
</dbReference>
<evidence type="ECO:0000256" key="6">
    <source>
        <dbReference type="RuleBase" id="RU000716"/>
    </source>
</evidence>